<evidence type="ECO:0000256" key="1">
    <source>
        <dbReference type="ARBA" id="ARBA00005964"/>
    </source>
</evidence>
<protein>
    <submittedName>
        <fullName evidence="7">Esterase FE4</fullName>
    </submittedName>
</protein>
<dbReference type="GO" id="GO:0052689">
    <property type="term" value="F:carboxylic ester hydrolase activity"/>
    <property type="evidence" value="ECO:0007669"/>
    <property type="project" value="UniProtKB-KW"/>
</dbReference>
<keyword evidence="3" id="KW-0378">Hydrolase</keyword>
<dbReference type="KEGG" id="pmac:106708631"/>
<gene>
    <name evidence="7" type="ORF">RR48_13930</name>
</gene>
<name>A0A194RI11_PAPMA</name>
<proteinExistence type="inferred from homology"/>
<evidence type="ECO:0000259" key="6">
    <source>
        <dbReference type="Pfam" id="PF00135"/>
    </source>
</evidence>
<dbReference type="AlphaFoldDB" id="A0A194RI11"/>
<evidence type="ECO:0000256" key="2">
    <source>
        <dbReference type="ARBA" id="ARBA00022487"/>
    </source>
</evidence>
<dbReference type="Gene3D" id="3.40.50.1820">
    <property type="entry name" value="alpha/beta hydrolase"/>
    <property type="match status" value="1"/>
</dbReference>
<feature type="domain" description="Carboxylesterase type B" evidence="6">
    <location>
        <begin position="20"/>
        <end position="529"/>
    </location>
</feature>
<evidence type="ECO:0000256" key="3">
    <source>
        <dbReference type="ARBA" id="ARBA00022801"/>
    </source>
</evidence>
<dbReference type="Proteomes" id="UP000053240">
    <property type="component" value="Unassembled WGS sequence"/>
</dbReference>
<reference evidence="7 8" key="1">
    <citation type="journal article" date="2015" name="Nat. Commun.">
        <title>Outbred genome sequencing and CRISPR/Cas9 gene editing in butterflies.</title>
        <authorList>
            <person name="Li X."/>
            <person name="Fan D."/>
            <person name="Zhang W."/>
            <person name="Liu G."/>
            <person name="Zhang L."/>
            <person name="Zhao L."/>
            <person name="Fang X."/>
            <person name="Chen L."/>
            <person name="Dong Y."/>
            <person name="Chen Y."/>
            <person name="Ding Y."/>
            <person name="Zhao R."/>
            <person name="Feng M."/>
            <person name="Zhu Y."/>
            <person name="Feng Y."/>
            <person name="Jiang X."/>
            <person name="Zhu D."/>
            <person name="Xiang H."/>
            <person name="Feng X."/>
            <person name="Li S."/>
            <person name="Wang J."/>
            <person name="Zhang G."/>
            <person name="Kronforst M.R."/>
            <person name="Wang W."/>
        </authorList>
    </citation>
    <scope>NUCLEOTIDE SEQUENCE [LARGE SCALE GENOMIC DNA]</scope>
    <source>
        <strain evidence="7">Ya'a_city_454_Pm</strain>
        <tissue evidence="7">Whole body</tissue>
    </source>
</reference>
<dbReference type="OrthoDB" id="19653at2759"/>
<evidence type="ECO:0000256" key="5">
    <source>
        <dbReference type="SAM" id="MobiDB-lite"/>
    </source>
</evidence>
<dbReference type="EMBL" id="KQ460205">
    <property type="protein sequence ID" value="KPJ17074.1"/>
    <property type="molecule type" value="Genomic_DNA"/>
</dbReference>
<evidence type="ECO:0000256" key="4">
    <source>
        <dbReference type="ARBA" id="ARBA00023180"/>
    </source>
</evidence>
<sequence>MWWLVFLFFGCVYAEGDFRTVELEQGFIRGEKYWDGDYYEFYGVPYATAPKGRDKYKGPLPVEPWKGVFDAKIRNTVCYQTYYTGEEDEETILSGDEDCLVINLLVPKVATEKNLVPVMVYIHSGAFSGGNGNMAKFQYLVRHDIIVISFNYRLGALGFACLGNEVIPGNAGLKDQVAALKWINKNVIKFGGDPTKVTLAGFSVGAAMAELLTFTKSTEGLIDKLILESGSVLSPFTINRDPISTATNIAISMGYNGTGDLDDLTEFYLNATPEVLVSKSLNFFLPNSTFGFSPCIENFHEGIEPFLTESPTDILKNGENQKLPVLTGFANMEGISRLIQFGKWRTAMTENFSEFLPVDLKFSDEKLKEEIAKEIKQHYFKGEEVNLENIQSYVNYFSDSMFKYSIMKSAKHHAATSNKPTYLYEFAYVGNMNIKHNYMDRIHGASHRDQTAYLLDFFTWSNTYKDLDTRDRMTLMWSDFVKYGDPTAYESSLINFKWRPFTNKKAIYLQIDKVLTMKRNLFQEEYNFWDKIYEKYYWNPEPPKKVEIKKDEKKILQTENENIQAKKKNKDDNNEKDKRKRKRKTSEG</sequence>
<dbReference type="InterPro" id="IPR002018">
    <property type="entry name" value="CarbesteraseB"/>
</dbReference>
<dbReference type="SUPFAM" id="SSF53474">
    <property type="entry name" value="alpha/beta-Hydrolases"/>
    <property type="match status" value="1"/>
</dbReference>
<dbReference type="Pfam" id="PF00135">
    <property type="entry name" value="COesterase"/>
    <property type="match status" value="1"/>
</dbReference>
<accession>A0A194RI11</accession>
<organism evidence="7 8">
    <name type="scientific">Papilio machaon</name>
    <name type="common">Old World swallowtail butterfly</name>
    <dbReference type="NCBI Taxonomy" id="76193"/>
    <lineage>
        <taxon>Eukaryota</taxon>
        <taxon>Metazoa</taxon>
        <taxon>Ecdysozoa</taxon>
        <taxon>Arthropoda</taxon>
        <taxon>Hexapoda</taxon>
        <taxon>Insecta</taxon>
        <taxon>Pterygota</taxon>
        <taxon>Neoptera</taxon>
        <taxon>Endopterygota</taxon>
        <taxon>Lepidoptera</taxon>
        <taxon>Glossata</taxon>
        <taxon>Ditrysia</taxon>
        <taxon>Papilionoidea</taxon>
        <taxon>Papilionidae</taxon>
        <taxon>Papilioninae</taxon>
        <taxon>Papilio</taxon>
    </lineage>
</organism>
<keyword evidence="4" id="KW-0325">Glycoprotein</keyword>
<evidence type="ECO:0000313" key="7">
    <source>
        <dbReference type="EMBL" id="KPJ17074.1"/>
    </source>
</evidence>
<dbReference type="InParanoid" id="A0A194RI11"/>
<evidence type="ECO:0000313" key="8">
    <source>
        <dbReference type="Proteomes" id="UP000053240"/>
    </source>
</evidence>
<feature type="compositionally biased region" description="Basic residues" evidence="5">
    <location>
        <begin position="578"/>
        <end position="588"/>
    </location>
</feature>
<keyword evidence="2" id="KW-0719">Serine esterase</keyword>
<dbReference type="PANTHER" id="PTHR43142">
    <property type="entry name" value="CARBOXYLIC ESTER HYDROLASE"/>
    <property type="match status" value="1"/>
</dbReference>
<keyword evidence="8" id="KW-1185">Reference proteome</keyword>
<dbReference type="PANTHER" id="PTHR43142:SF1">
    <property type="entry name" value="CARBOXYLIC ESTER HYDROLASE"/>
    <property type="match status" value="1"/>
</dbReference>
<dbReference type="InterPro" id="IPR029058">
    <property type="entry name" value="AB_hydrolase_fold"/>
</dbReference>
<comment type="similarity">
    <text evidence="1">Belongs to the type-B carboxylesterase/lipase family.</text>
</comment>
<feature type="region of interest" description="Disordered" evidence="5">
    <location>
        <begin position="557"/>
        <end position="588"/>
    </location>
</feature>